<dbReference type="STRING" id="905079.L1IZW4"/>
<dbReference type="Pfam" id="PF03645">
    <property type="entry name" value="Tctex-1"/>
    <property type="match status" value="1"/>
</dbReference>
<sequence length="95" mass="11160">MKDVMRERLKEEKYNVDRAAKATREIADSIKMKLKEFHWERYKYVVQVVIGEQRGEGIQMGCRCFWDEDADNFAQASYSNDSLFATAVAFGVYLY</sequence>
<dbReference type="CDD" id="cd21459">
    <property type="entry name" value="DLC-like_TCTEX1D2"/>
    <property type="match status" value="1"/>
</dbReference>
<dbReference type="FunFam" id="3.30.1140.40:FF:000003">
    <property type="entry name" value="tctex1 domain-containing protein 2"/>
    <property type="match status" value="1"/>
</dbReference>
<evidence type="ECO:0008006" key="5">
    <source>
        <dbReference type="Google" id="ProtNLM"/>
    </source>
</evidence>
<dbReference type="OrthoDB" id="10260741at2759"/>
<name>L1IZW4_GUITC</name>
<dbReference type="RefSeq" id="XP_005828340.1">
    <property type="nucleotide sequence ID" value="XM_005828283.1"/>
</dbReference>
<dbReference type="Gene3D" id="3.30.1140.40">
    <property type="entry name" value="Tctex-1"/>
    <property type="match status" value="1"/>
</dbReference>
<dbReference type="PANTHER" id="PTHR21255">
    <property type="entry name" value="T-COMPLEX-ASSOCIATED-TESTIS-EXPRESSED 1/ DYNEIN LIGHT CHAIN"/>
    <property type="match status" value="1"/>
</dbReference>
<dbReference type="GO" id="GO:0005868">
    <property type="term" value="C:cytoplasmic dynein complex"/>
    <property type="evidence" value="ECO:0007669"/>
    <property type="project" value="TreeGrafter"/>
</dbReference>
<dbReference type="KEGG" id="gtt:GUITHDRAFT_74817"/>
<reference evidence="4" key="2">
    <citation type="submission" date="2012-11" db="EMBL/GenBank/DDBJ databases">
        <authorList>
            <person name="Kuo A."/>
            <person name="Curtis B.A."/>
            <person name="Tanifuji G."/>
            <person name="Burki F."/>
            <person name="Gruber A."/>
            <person name="Irimia M."/>
            <person name="Maruyama S."/>
            <person name="Arias M.C."/>
            <person name="Ball S.G."/>
            <person name="Gile G.H."/>
            <person name="Hirakawa Y."/>
            <person name="Hopkins J.F."/>
            <person name="Rensing S.A."/>
            <person name="Schmutz J."/>
            <person name="Symeonidi A."/>
            <person name="Elias M."/>
            <person name="Eveleigh R.J."/>
            <person name="Herman E.K."/>
            <person name="Klute M.J."/>
            <person name="Nakayama T."/>
            <person name="Obornik M."/>
            <person name="Reyes-Prieto A."/>
            <person name="Armbrust E.V."/>
            <person name="Aves S.J."/>
            <person name="Beiko R.G."/>
            <person name="Coutinho P."/>
            <person name="Dacks J.B."/>
            <person name="Durnford D.G."/>
            <person name="Fast N.M."/>
            <person name="Green B.R."/>
            <person name="Grisdale C."/>
            <person name="Hempe F."/>
            <person name="Henrissat B."/>
            <person name="Hoppner M.P."/>
            <person name="Ishida K.-I."/>
            <person name="Kim E."/>
            <person name="Koreny L."/>
            <person name="Kroth P.G."/>
            <person name="Liu Y."/>
            <person name="Malik S.-B."/>
            <person name="Maier U.G."/>
            <person name="McRose D."/>
            <person name="Mock T."/>
            <person name="Neilson J.A."/>
            <person name="Onodera N.T."/>
            <person name="Poole A.M."/>
            <person name="Pritham E.J."/>
            <person name="Richards T.A."/>
            <person name="Rocap G."/>
            <person name="Roy S.W."/>
            <person name="Sarai C."/>
            <person name="Schaack S."/>
            <person name="Shirato S."/>
            <person name="Slamovits C.H."/>
            <person name="Spencer D.F."/>
            <person name="Suzuki S."/>
            <person name="Worden A.Z."/>
            <person name="Zauner S."/>
            <person name="Barry K."/>
            <person name="Bell C."/>
            <person name="Bharti A.K."/>
            <person name="Crow J.A."/>
            <person name="Grimwood J."/>
            <person name="Kramer R."/>
            <person name="Lindquist E."/>
            <person name="Lucas S."/>
            <person name="Salamov A."/>
            <person name="McFadden G.I."/>
            <person name="Lane C.E."/>
            <person name="Keeling P.J."/>
            <person name="Gray M.W."/>
            <person name="Grigoriev I.V."/>
            <person name="Archibald J.M."/>
        </authorList>
    </citation>
    <scope>NUCLEOTIDE SEQUENCE</scope>
    <source>
        <strain evidence="4">CCMP2712</strain>
    </source>
</reference>
<evidence type="ECO:0000313" key="4">
    <source>
        <dbReference type="Proteomes" id="UP000011087"/>
    </source>
</evidence>
<dbReference type="Proteomes" id="UP000011087">
    <property type="component" value="Unassembled WGS sequence"/>
</dbReference>
<evidence type="ECO:0000256" key="1">
    <source>
        <dbReference type="ARBA" id="ARBA00005361"/>
    </source>
</evidence>
<reference evidence="2 4" key="1">
    <citation type="journal article" date="2012" name="Nature">
        <title>Algal genomes reveal evolutionary mosaicism and the fate of nucleomorphs.</title>
        <authorList>
            <consortium name="DOE Joint Genome Institute"/>
            <person name="Curtis B.A."/>
            <person name="Tanifuji G."/>
            <person name="Burki F."/>
            <person name="Gruber A."/>
            <person name="Irimia M."/>
            <person name="Maruyama S."/>
            <person name="Arias M.C."/>
            <person name="Ball S.G."/>
            <person name="Gile G.H."/>
            <person name="Hirakawa Y."/>
            <person name="Hopkins J.F."/>
            <person name="Kuo A."/>
            <person name="Rensing S.A."/>
            <person name="Schmutz J."/>
            <person name="Symeonidi A."/>
            <person name="Elias M."/>
            <person name="Eveleigh R.J."/>
            <person name="Herman E.K."/>
            <person name="Klute M.J."/>
            <person name="Nakayama T."/>
            <person name="Obornik M."/>
            <person name="Reyes-Prieto A."/>
            <person name="Armbrust E.V."/>
            <person name="Aves S.J."/>
            <person name="Beiko R.G."/>
            <person name="Coutinho P."/>
            <person name="Dacks J.B."/>
            <person name="Durnford D.G."/>
            <person name="Fast N.M."/>
            <person name="Green B.R."/>
            <person name="Grisdale C.J."/>
            <person name="Hempel F."/>
            <person name="Henrissat B."/>
            <person name="Hoppner M.P."/>
            <person name="Ishida K."/>
            <person name="Kim E."/>
            <person name="Koreny L."/>
            <person name="Kroth P.G."/>
            <person name="Liu Y."/>
            <person name="Malik S.B."/>
            <person name="Maier U.G."/>
            <person name="McRose D."/>
            <person name="Mock T."/>
            <person name="Neilson J.A."/>
            <person name="Onodera N.T."/>
            <person name="Poole A.M."/>
            <person name="Pritham E.J."/>
            <person name="Richards T.A."/>
            <person name="Rocap G."/>
            <person name="Roy S.W."/>
            <person name="Sarai C."/>
            <person name="Schaack S."/>
            <person name="Shirato S."/>
            <person name="Slamovits C.H."/>
            <person name="Spencer D.F."/>
            <person name="Suzuki S."/>
            <person name="Worden A.Z."/>
            <person name="Zauner S."/>
            <person name="Barry K."/>
            <person name="Bell C."/>
            <person name="Bharti A.K."/>
            <person name="Crow J.A."/>
            <person name="Grimwood J."/>
            <person name="Kramer R."/>
            <person name="Lindquist E."/>
            <person name="Lucas S."/>
            <person name="Salamov A."/>
            <person name="McFadden G.I."/>
            <person name="Lane C.E."/>
            <person name="Keeling P.J."/>
            <person name="Gray M.W."/>
            <person name="Grigoriev I.V."/>
            <person name="Archibald J.M."/>
        </authorList>
    </citation>
    <scope>NUCLEOTIDE SEQUENCE</scope>
    <source>
        <strain evidence="2 4">CCMP2712</strain>
    </source>
</reference>
<reference evidence="3" key="3">
    <citation type="submission" date="2015-06" db="UniProtKB">
        <authorList>
            <consortium name="EnsemblProtists"/>
        </authorList>
    </citation>
    <scope>IDENTIFICATION</scope>
</reference>
<dbReference type="GeneID" id="17298069"/>
<dbReference type="AlphaFoldDB" id="L1IZW4"/>
<keyword evidence="4" id="KW-1185">Reference proteome</keyword>
<comment type="similarity">
    <text evidence="1">Belongs to the dynein light chain Tctex-type family.</text>
</comment>
<proteinExistence type="inferred from homology"/>
<dbReference type="OMA" id="YVIRPNF"/>
<dbReference type="eggNOG" id="KOG4108">
    <property type="taxonomic scope" value="Eukaryota"/>
</dbReference>
<evidence type="ECO:0000313" key="2">
    <source>
        <dbReference type="EMBL" id="EKX41360.1"/>
    </source>
</evidence>
<dbReference type="InterPro" id="IPR038586">
    <property type="entry name" value="Tctex-1-like_sf"/>
</dbReference>
<gene>
    <name evidence="2" type="ORF">GUITHDRAFT_74817</name>
</gene>
<dbReference type="PaxDb" id="55529-EKX41360"/>
<dbReference type="HOGENOM" id="CLU_097204_4_3_1"/>
<dbReference type="GO" id="GO:0045505">
    <property type="term" value="F:dynein intermediate chain binding"/>
    <property type="evidence" value="ECO:0007669"/>
    <property type="project" value="TreeGrafter"/>
</dbReference>
<organism evidence="2">
    <name type="scientific">Guillardia theta (strain CCMP2712)</name>
    <name type="common">Cryptophyte</name>
    <dbReference type="NCBI Taxonomy" id="905079"/>
    <lineage>
        <taxon>Eukaryota</taxon>
        <taxon>Cryptophyceae</taxon>
        <taxon>Pyrenomonadales</taxon>
        <taxon>Geminigeraceae</taxon>
        <taxon>Guillardia</taxon>
    </lineage>
</organism>
<dbReference type="GO" id="GO:0005737">
    <property type="term" value="C:cytoplasm"/>
    <property type="evidence" value="ECO:0007669"/>
    <property type="project" value="TreeGrafter"/>
</dbReference>
<dbReference type="InterPro" id="IPR005334">
    <property type="entry name" value="Tctex-1-like"/>
</dbReference>
<accession>L1IZW4</accession>
<dbReference type="GO" id="GO:0007018">
    <property type="term" value="P:microtubule-based movement"/>
    <property type="evidence" value="ECO:0007669"/>
    <property type="project" value="TreeGrafter"/>
</dbReference>
<evidence type="ECO:0000313" key="3">
    <source>
        <dbReference type="EnsemblProtists" id="EKX41360"/>
    </source>
</evidence>
<dbReference type="EnsemblProtists" id="EKX41360">
    <property type="protein sequence ID" value="EKX41360"/>
    <property type="gene ID" value="GUITHDRAFT_74817"/>
</dbReference>
<dbReference type="EMBL" id="JH993024">
    <property type="protein sequence ID" value="EKX41360.1"/>
    <property type="molecule type" value="Genomic_DNA"/>
</dbReference>
<protein>
    <recommendedName>
        <fullName evidence="5">Dynein light chain</fullName>
    </recommendedName>
</protein>
<dbReference type="PANTHER" id="PTHR21255:SF7">
    <property type="entry name" value="DYNEIN LIGHT CHAIN TCTEX-TYPE PROTEIN 2B"/>
    <property type="match status" value="1"/>
</dbReference>